<dbReference type="VEuPathDB" id="PlasmoDB:PVP01_0424100"/>
<evidence type="ECO:0000256" key="1">
    <source>
        <dbReference type="SAM" id="MobiDB-lite"/>
    </source>
</evidence>
<evidence type="ECO:0000313" key="3">
    <source>
        <dbReference type="EMBL" id="VUZ93891.1"/>
    </source>
</evidence>
<dbReference type="Proteomes" id="UP000220605">
    <property type="component" value="Chromosome 4"/>
</dbReference>
<keyword evidence="2" id="KW-1133">Transmembrane helix</keyword>
<protein>
    <submittedName>
        <fullName evidence="3">VIR protein</fullName>
    </submittedName>
</protein>
<dbReference type="VEuPathDB" id="PlasmoDB:PVPAM_040035000"/>
<dbReference type="InterPro" id="IPR008780">
    <property type="entry name" value="Plasmodium_Vir"/>
</dbReference>
<feature type="region of interest" description="Disordered" evidence="1">
    <location>
        <begin position="816"/>
        <end position="836"/>
    </location>
</feature>
<dbReference type="VEuPathDB" id="PlasmoDB:PVX_003490"/>
<name>A0A564ZQ79_PLAVI</name>
<sequence length="847" mass="100704">MTESIPDKTLNLLKTEDDFKNKAPLYILYDKLNSVSNTYNISTSCPKINSKDVIQPCRILEEKLNEWTKDGTLINQKTITGDIKYCTYMVYWLYGKIIDNKFNNSDIYWLYSNVLKLLETKCHKDIKSNIKKVYNIKILKNKKELYDFLEFYDTIEGIVKQKEYAHIKDYCEYIKYIFNLFNNIHQDYNSIQSGYYDEEIKKFEEKFKNVEDKLSILSKSCSGDYLYSVFNKVNKTFQHLEQEKPKTNDKITFPSFNIIKEKETWKKTNLYKCYDKLDKAYKDKCTNGTCNCSKYYYLKDNTVVCKLWENLQNILDNWDGPDSKCLSLGTKKACDYLHNWLYGKLAETNASLKDIHLFYYEWKKKFSEQKIKNCYNKNFSNLRIDQLAYKKQLYEFIENYAIIKDKLAAVDTKDKKEYCDYIKEIFGIYKKVSHPYTPYGYNEEINSFKKIFLKNYHEFHFLNEKCPGNCLHSVFNNNNKDLCPSEGEQLKYVQDALASCNNAEISTPGQKEIPEYDLDFYKHYKAFDDNSNLSEHSKFCNKKDPFLPKNTKDNNFCSKVVRNLINLSLSQQDGHDERCLYFTYWIYDTIWKHFGKGYSNKCISDVIYMLLNFVSRINRDLVNKNCYLEYHSDVSLKEWKEMKYLHDYFKGYSSFTKEKFTDAEKKRKLCDYITHANKLYKEHIQKCCVCVNKPKFSCYDKCPKYFKCDKTYYPYDLLTNLSCAKDQTSEHIDTLFEPVIFDPKYITDIPKPVSDVKAVEYTFEYLTSDPFYLASSSGFVFIGMCFFFFFFYKFTPIGIWINRRLEGKGRIQSMHHNSPVQMPPAHASKAAKRTPQRERIRIAYHTS</sequence>
<dbReference type="EMBL" id="LT635615">
    <property type="protein sequence ID" value="VUZ93891.1"/>
    <property type="molecule type" value="Genomic_DNA"/>
</dbReference>
<dbReference type="Pfam" id="PF05795">
    <property type="entry name" value="Plasmodium_Vir"/>
    <property type="match status" value="3"/>
</dbReference>
<feature type="transmembrane region" description="Helical" evidence="2">
    <location>
        <begin position="771"/>
        <end position="794"/>
    </location>
</feature>
<evidence type="ECO:0000313" key="4">
    <source>
        <dbReference type="Proteomes" id="UP000220605"/>
    </source>
</evidence>
<organism evidence="3 4">
    <name type="scientific">Plasmodium vivax</name>
    <name type="common">malaria parasite P. vivax</name>
    <dbReference type="NCBI Taxonomy" id="5855"/>
    <lineage>
        <taxon>Eukaryota</taxon>
        <taxon>Sar</taxon>
        <taxon>Alveolata</taxon>
        <taxon>Apicomplexa</taxon>
        <taxon>Aconoidasida</taxon>
        <taxon>Haemosporida</taxon>
        <taxon>Plasmodiidae</taxon>
        <taxon>Plasmodium</taxon>
        <taxon>Plasmodium (Plasmodium)</taxon>
    </lineage>
</organism>
<dbReference type="AlphaFoldDB" id="A0A564ZQ79"/>
<keyword evidence="2" id="KW-0812">Transmembrane</keyword>
<accession>A0A564ZQ79</accession>
<gene>
    <name evidence="3" type="ORF">PVP01_0424100</name>
</gene>
<proteinExistence type="predicted"/>
<reference evidence="4" key="1">
    <citation type="submission" date="2016-07" db="EMBL/GenBank/DDBJ databases">
        <authorList>
            <consortium name="Pathogen Informatics"/>
        </authorList>
    </citation>
    <scope>NUCLEOTIDE SEQUENCE [LARGE SCALE GENOMIC DNA]</scope>
</reference>
<evidence type="ECO:0000256" key="2">
    <source>
        <dbReference type="SAM" id="Phobius"/>
    </source>
</evidence>
<dbReference type="OrthoDB" id="381600at2759"/>
<dbReference type="VEuPathDB" id="PlasmoDB:PVW1_040030600"/>
<keyword evidence="2" id="KW-0472">Membrane</keyword>